<evidence type="ECO:0000256" key="2">
    <source>
        <dbReference type="ARBA" id="ARBA00023125"/>
    </source>
</evidence>
<dbReference type="InterPro" id="IPR018062">
    <property type="entry name" value="HTH_AraC-typ_CS"/>
</dbReference>
<reference evidence="6 7" key="1">
    <citation type="submission" date="2016-10" db="EMBL/GenBank/DDBJ databases">
        <authorList>
            <person name="de Groot N.N."/>
        </authorList>
    </citation>
    <scope>NUCLEOTIDE SEQUENCE [LARGE SCALE GENOMIC DNA]</scope>
    <source>
        <strain evidence="6 7">LMG 24775</strain>
    </source>
</reference>
<dbReference type="Proteomes" id="UP000183417">
    <property type="component" value="Unassembled WGS sequence"/>
</dbReference>
<dbReference type="Gene3D" id="3.40.50.880">
    <property type="match status" value="1"/>
</dbReference>
<evidence type="ECO:0000256" key="3">
    <source>
        <dbReference type="ARBA" id="ARBA00023163"/>
    </source>
</evidence>
<dbReference type="KEGG" id="dla:I6G47_12115"/>
<dbReference type="InterPro" id="IPR029062">
    <property type="entry name" value="Class_I_gatase-like"/>
</dbReference>
<dbReference type="InterPro" id="IPR009057">
    <property type="entry name" value="Homeodomain-like_sf"/>
</dbReference>
<proteinExistence type="predicted"/>
<dbReference type="InterPro" id="IPR018060">
    <property type="entry name" value="HTH_AraC"/>
</dbReference>
<dbReference type="CDD" id="cd03137">
    <property type="entry name" value="GATase1_AraC_1"/>
    <property type="match status" value="1"/>
</dbReference>
<dbReference type="SUPFAM" id="SSF52317">
    <property type="entry name" value="Class I glutamine amidotransferase-like"/>
    <property type="match status" value="1"/>
</dbReference>
<accession>A0A1H3RWB4</accession>
<evidence type="ECO:0000313" key="7">
    <source>
        <dbReference type="Proteomes" id="UP000183417"/>
    </source>
</evidence>
<evidence type="ECO:0000256" key="1">
    <source>
        <dbReference type="ARBA" id="ARBA00023015"/>
    </source>
</evidence>
<dbReference type="SUPFAM" id="SSF46689">
    <property type="entry name" value="Homeodomain-like"/>
    <property type="match status" value="2"/>
</dbReference>
<evidence type="ECO:0000259" key="4">
    <source>
        <dbReference type="PROSITE" id="PS01124"/>
    </source>
</evidence>
<dbReference type="GO" id="GO:0003700">
    <property type="term" value="F:DNA-binding transcription factor activity"/>
    <property type="evidence" value="ECO:0007669"/>
    <property type="project" value="InterPro"/>
</dbReference>
<dbReference type="GO" id="GO:0043565">
    <property type="term" value="F:sequence-specific DNA binding"/>
    <property type="evidence" value="ECO:0007669"/>
    <property type="project" value="InterPro"/>
</dbReference>
<evidence type="ECO:0000313" key="6">
    <source>
        <dbReference type="EMBL" id="SDZ29962.1"/>
    </source>
</evidence>
<dbReference type="SMART" id="SM00342">
    <property type="entry name" value="HTH_ARAC"/>
    <property type="match status" value="1"/>
</dbReference>
<protein>
    <submittedName>
        <fullName evidence="5">Helix-turn-helix domain-containing protein</fullName>
    </submittedName>
    <submittedName>
        <fullName evidence="6">Transcriptional regulator, AraC family with amidase-like domain</fullName>
    </submittedName>
</protein>
<sequence length="345" mass="37355">MDHRHASAHRIDLVVYPGFKALEAIGPMSVFDYANVHLRARGQSDGYEVRVVSQRQGPVRSDTLMSLEATHTLAGLEAAGMGCTVVVVGSRHIEQVLGGSAELVAWLGRVAPRVQRLIALCSGSFFLAEAGLLDGRRAATHWSVTAQLAQRHPRVQVDADAIYLREEIRDGEGSRQLWTSAGVTAGIDLALAVVEEDFGHALALEVARDLVMYLKRPGGQSQFSVPLAAQAAQHGGVQAVQQWVMTHLAEPLTLAQMAEQAHMSERHLRRVFQQETGQSPTAFVESARLEAAKQLLESQAHLPLKTVAARVGLGSEQALRHLFVRHLGITPVAYRDRFGGRGGAG</sequence>
<organism evidence="6 7">
    <name type="scientific">Delftia lacustris</name>
    <dbReference type="NCBI Taxonomy" id="558537"/>
    <lineage>
        <taxon>Bacteria</taxon>
        <taxon>Pseudomonadati</taxon>
        <taxon>Pseudomonadota</taxon>
        <taxon>Betaproteobacteria</taxon>
        <taxon>Burkholderiales</taxon>
        <taxon>Comamonadaceae</taxon>
        <taxon>Delftia</taxon>
    </lineage>
</organism>
<keyword evidence="1" id="KW-0805">Transcription regulation</keyword>
<evidence type="ECO:0000313" key="5">
    <source>
        <dbReference type="EMBL" id="QPS83750.1"/>
    </source>
</evidence>
<keyword evidence="8" id="KW-1185">Reference proteome</keyword>
<reference evidence="5 8" key="2">
    <citation type="submission" date="2020-12" db="EMBL/GenBank/DDBJ databases">
        <title>FDA dAtabase for Regulatory Grade micrObial Sequences (FDA-ARGOS): Supporting development and validation of Infectious Disease Dx tests.</title>
        <authorList>
            <person name="Sproer C."/>
            <person name="Gronow S."/>
            <person name="Severitt S."/>
            <person name="Schroder I."/>
            <person name="Tallon L."/>
            <person name="Sadzewicz L."/>
            <person name="Zhao X."/>
            <person name="Boylan J."/>
            <person name="Ott S."/>
            <person name="Bowen H."/>
            <person name="Vavikolanu K."/>
            <person name="Mehta A."/>
            <person name="Aluvathingal J."/>
            <person name="Nadendla S."/>
            <person name="Lowell S."/>
            <person name="Myers T."/>
            <person name="Yan Y."/>
            <person name="Sichtig H."/>
        </authorList>
    </citation>
    <scope>NUCLEOTIDE SEQUENCE [LARGE SCALE GENOMIC DNA]</scope>
    <source>
        <strain evidence="5 8">FDAARGOS_890</strain>
    </source>
</reference>
<gene>
    <name evidence="5" type="ORF">I6G47_12115</name>
    <name evidence="6" type="ORF">SAMN05421547_11730</name>
</gene>
<keyword evidence="2" id="KW-0238">DNA-binding</keyword>
<dbReference type="Pfam" id="PF01965">
    <property type="entry name" value="DJ-1_PfpI"/>
    <property type="match status" value="1"/>
</dbReference>
<evidence type="ECO:0000313" key="8">
    <source>
        <dbReference type="Proteomes" id="UP000595064"/>
    </source>
</evidence>
<feature type="domain" description="HTH araC/xylS-type" evidence="4">
    <location>
        <begin position="238"/>
        <end position="337"/>
    </location>
</feature>
<dbReference type="PANTHER" id="PTHR43130:SF3">
    <property type="entry name" value="HTH-TYPE TRANSCRIPTIONAL REGULATOR RV1931C"/>
    <property type="match status" value="1"/>
</dbReference>
<dbReference type="PROSITE" id="PS01124">
    <property type="entry name" value="HTH_ARAC_FAMILY_2"/>
    <property type="match status" value="1"/>
</dbReference>
<keyword evidence="3" id="KW-0804">Transcription</keyword>
<dbReference type="Pfam" id="PF12833">
    <property type="entry name" value="HTH_18"/>
    <property type="match status" value="1"/>
</dbReference>
<dbReference type="EMBL" id="CP065748">
    <property type="protein sequence ID" value="QPS83750.1"/>
    <property type="molecule type" value="Genomic_DNA"/>
</dbReference>
<dbReference type="EMBL" id="FNPE01000017">
    <property type="protein sequence ID" value="SDZ29962.1"/>
    <property type="molecule type" value="Genomic_DNA"/>
</dbReference>
<dbReference type="RefSeq" id="WP_016453932.1">
    <property type="nucleotide sequence ID" value="NZ_CP065748.1"/>
</dbReference>
<dbReference type="GeneID" id="94693937"/>
<dbReference type="PROSITE" id="PS00041">
    <property type="entry name" value="HTH_ARAC_FAMILY_1"/>
    <property type="match status" value="1"/>
</dbReference>
<dbReference type="Proteomes" id="UP000595064">
    <property type="component" value="Chromosome"/>
</dbReference>
<dbReference type="InterPro" id="IPR052158">
    <property type="entry name" value="INH-QAR"/>
</dbReference>
<dbReference type="InterPro" id="IPR002818">
    <property type="entry name" value="DJ-1/PfpI"/>
</dbReference>
<name>A0A1H3RWB4_9BURK</name>
<dbReference type="AlphaFoldDB" id="A0A1H3RWB4"/>
<dbReference type="PANTHER" id="PTHR43130">
    <property type="entry name" value="ARAC-FAMILY TRANSCRIPTIONAL REGULATOR"/>
    <property type="match status" value="1"/>
</dbReference>
<dbReference type="Gene3D" id="1.10.10.60">
    <property type="entry name" value="Homeodomain-like"/>
    <property type="match status" value="1"/>
</dbReference>